<keyword evidence="2" id="KW-0560">Oxidoreductase</keyword>
<comment type="similarity">
    <text evidence="1">Belongs to the aldehyde dehydrogenase family.</text>
</comment>
<dbReference type="CDD" id="cd07103">
    <property type="entry name" value="ALDH_F5_SSADH_GabD"/>
    <property type="match status" value="1"/>
</dbReference>
<dbReference type="InterPro" id="IPR015590">
    <property type="entry name" value="Aldehyde_DH_dom"/>
</dbReference>
<dbReference type="GO" id="GO:0004777">
    <property type="term" value="F:succinate-semialdehyde dehydrogenase (NAD+) activity"/>
    <property type="evidence" value="ECO:0007669"/>
    <property type="project" value="TreeGrafter"/>
</dbReference>
<gene>
    <name evidence="4" type="ORF">METZ01_LOCUS17454</name>
</gene>
<dbReference type="Pfam" id="PF00171">
    <property type="entry name" value="Aldedh"/>
    <property type="match status" value="1"/>
</dbReference>
<dbReference type="PANTHER" id="PTHR43353">
    <property type="entry name" value="SUCCINATE-SEMIALDEHYDE DEHYDROGENASE, MITOCHONDRIAL"/>
    <property type="match status" value="1"/>
</dbReference>
<dbReference type="PANTHER" id="PTHR43353:SF5">
    <property type="entry name" value="SUCCINATE-SEMIALDEHYDE DEHYDROGENASE, MITOCHONDRIAL"/>
    <property type="match status" value="1"/>
</dbReference>
<dbReference type="InterPro" id="IPR016162">
    <property type="entry name" value="Ald_DH_N"/>
</dbReference>
<feature type="domain" description="Aldehyde dehydrogenase" evidence="3">
    <location>
        <begin position="19"/>
        <end position="477"/>
    </location>
</feature>
<evidence type="ECO:0000313" key="4">
    <source>
        <dbReference type="EMBL" id="SUZ64600.1"/>
    </source>
</evidence>
<dbReference type="SUPFAM" id="SSF53720">
    <property type="entry name" value="ALDH-like"/>
    <property type="match status" value="1"/>
</dbReference>
<organism evidence="4">
    <name type="scientific">marine metagenome</name>
    <dbReference type="NCBI Taxonomy" id="408172"/>
    <lineage>
        <taxon>unclassified sequences</taxon>
        <taxon>metagenomes</taxon>
        <taxon>ecological metagenomes</taxon>
    </lineage>
</organism>
<dbReference type="GO" id="GO:0009450">
    <property type="term" value="P:gamma-aminobutyric acid catabolic process"/>
    <property type="evidence" value="ECO:0007669"/>
    <property type="project" value="InterPro"/>
</dbReference>
<dbReference type="PROSITE" id="PS00687">
    <property type="entry name" value="ALDEHYDE_DEHYDR_GLU"/>
    <property type="match status" value="1"/>
</dbReference>
<dbReference type="EMBL" id="UINC01000939">
    <property type="protein sequence ID" value="SUZ64600.1"/>
    <property type="molecule type" value="Genomic_DNA"/>
</dbReference>
<dbReference type="FunFam" id="3.40.309.10:FF:000004">
    <property type="entry name" value="Succinate-semialdehyde dehydrogenase I"/>
    <property type="match status" value="1"/>
</dbReference>
<dbReference type="NCBIfam" id="TIGR01780">
    <property type="entry name" value="SSADH"/>
    <property type="match status" value="1"/>
</dbReference>
<dbReference type="AlphaFoldDB" id="A0A381PCD9"/>
<evidence type="ECO:0000256" key="2">
    <source>
        <dbReference type="ARBA" id="ARBA00023002"/>
    </source>
</evidence>
<dbReference type="InterPro" id="IPR010102">
    <property type="entry name" value="Succ_semiAld_DH"/>
</dbReference>
<dbReference type="FunFam" id="3.40.605.10:FF:000005">
    <property type="entry name" value="Succinate-semialdehyde dehydrogenase I"/>
    <property type="match status" value="1"/>
</dbReference>
<dbReference type="Gene3D" id="3.40.309.10">
    <property type="entry name" value="Aldehyde Dehydrogenase, Chain A, domain 2"/>
    <property type="match status" value="1"/>
</dbReference>
<dbReference type="GO" id="GO:0005829">
    <property type="term" value="C:cytosol"/>
    <property type="evidence" value="ECO:0007669"/>
    <property type="project" value="TreeGrafter"/>
</dbReference>
<evidence type="ECO:0000256" key="1">
    <source>
        <dbReference type="ARBA" id="ARBA00009986"/>
    </source>
</evidence>
<dbReference type="Gene3D" id="3.40.605.10">
    <property type="entry name" value="Aldehyde Dehydrogenase, Chain A, domain 1"/>
    <property type="match status" value="1"/>
</dbReference>
<dbReference type="InterPro" id="IPR029510">
    <property type="entry name" value="Ald_DH_CS_GLU"/>
</dbReference>
<dbReference type="InterPro" id="IPR016160">
    <property type="entry name" value="Ald_DH_CS_CYS"/>
</dbReference>
<proteinExistence type="inferred from homology"/>
<evidence type="ECO:0000259" key="3">
    <source>
        <dbReference type="Pfam" id="PF00171"/>
    </source>
</evidence>
<protein>
    <recommendedName>
        <fullName evidence="3">Aldehyde dehydrogenase domain-containing protein</fullName>
    </recommendedName>
</protein>
<dbReference type="FunFam" id="3.40.605.10:FF:000026">
    <property type="entry name" value="Aldehyde dehydrogenase, putative"/>
    <property type="match status" value="1"/>
</dbReference>
<dbReference type="PROSITE" id="PS00070">
    <property type="entry name" value="ALDEHYDE_DEHYDR_CYS"/>
    <property type="match status" value="1"/>
</dbReference>
<sequence length="485" mass="52191">MKLTDATLFRQQCFIDGKWCDAENDFLIEVINPADGEVLGSVPRMGAPETRLAIEAANVAFKPWSALPAKQRSSKLRKWFELMLENQEDLAMLITLEQGKSLTEARGEIAYAASFIEWFAEEGKRAYGEVIPHTQDDKRYLVIKQAIGVVAAITPWNFPAAMITRKAGPALAAGCPVVLKPASSTPYSALALAVLGERAGLPAGVFNVITGMSAEIGAELTSNPLVKKISFTGSTEVGKKLIAQSASTVKKVSMELGGNAPLLVFDDANLDDAVDGVMASKFRNSGQTCVCTNRIYVQNGVYDCFVDKLHLAIQGLKVGNGLDSEIDQGPLIDLAAVEKVEEHIEDAVVKGGKIVCGGSRHSLGGSFFEPTLLVDANQEMKVASEETFGPLAPVFRFMEDQQGIDMANATEFGLAAYFYASDMARIWRIAEAVESGMVAINTGILSNEVAPFGGVKQSGLGREGSRHGLDEYLEMKYLCFGGIKQ</sequence>
<name>A0A381PCD9_9ZZZZ</name>
<dbReference type="InterPro" id="IPR016161">
    <property type="entry name" value="Ald_DH/histidinol_DH"/>
</dbReference>
<dbReference type="InterPro" id="IPR050740">
    <property type="entry name" value="Aldehyde_DH_Superfamily"/>
</dbReference>
<reference evidence="4" key="1">
    <citation type="submission" date="2018-05" db="EMBL/GenBank/DDBJ databases">
        <authorList>
            <person name="Lanie J.A."/>
            <person name="Ng W.-L."/>
            <person name="Kazmierczak K.M."/>
            <person name="Andrzejewski T.M."/>
            <person name="Davidsen T.M."/>
            <person name="Wayne K.J."/>
            <person name="Tettelin H."/>
            <person name="Glass J.I."/>
            <person name="Rusch D."/>
            <person name="Podicherti R."/>
            <person name="Tsui H.-C.T."/>
            <person name="Winkler M.E."/>
        </authorList>
    </citation>
    <scope>NUCLEOTIDE SEQUENCE</scope>
</reference>
<accession>A0A381PCD9</accession>
<dbReference type="InterPro" id="IPR016163">
    <property type="entry name" value="Ald_DH_C"/>
</dbReference>